<evidence type="ECO:0000313" key="3">
    <source>
        <dbReference type="Proteomes" id="UP000021108"/>
    </source>
</evidence>
<dbReference type="Proteomes" id="UP000021108">
    <property type="component" value="Unassembled WGS sequence"/>
</dbReference>
<reference evidence="2 3" key="1">
    <citation type="submission" date="2014-02" db="EMBL/GenBank/DDBJ databases">
        <title>Comparative genomics and transcriptomics to identify genetic mechanisms underlying the emergence of carbapenem resistant Acinetobacter baumannii (CRAb).</title>
        <authorList>
            <person name="Harris A.D."/>
            <person name="Johnson K.J."/>
            <person name="George J."/>
            <person name="Shefchek K."/>
            <person name="Daugherty S.C."/>
            <person name="Parankush S."/>
            <person name="Sadzewicz L."/>
            <person name="Tallon L."/>
            <person name="Sengamalay N."/>
            <person name="Hazen T.H."/>
            <person name="Rasko D.A."/>
        </authorList>
    </citation>
    <scope>NUCLEOTIDE SEQUENCE [LARGE SCALE GENOMIC DNA]</scope>
    <source>
        <strain evidence="2 3">625974</strain>
    </source>
</reference>
<dbReference type="NCBIfam" id="TIGR02218">
    <property type="entry name" value="phg_TIGR02218"/>
    <property type="match status" value="1"/>
</dbReference>
<comment type="caution">
    <text evidence="2">The sequence shown here is derived from an EMBL/GenBank/DDBJ whole genome shotgun (WGS) entry which is preliminary data.</text>
</comment>
<name>A0A009QFK4_ACIBA</name>
<dbReference type="RefSeq" id="WP_032059763.1">
    <property type="nucleotide sequence ID" value="NZ_JEXD01000031.1"/>
</dbReference>
<dbReference type="Pfam" id="PF09356">
    <property type="entry name" value="Phage_BR0599"/>
    <property type="match status" value="1"/>
</dbReference>
<organism evidence="2 3">
    <name type="scientific">Acinetobacter baumannii 625974</name>
    <dbReference type="NCBI Taxonomy" id="1310607"/>
    <lineage>
        <taxon>Bacteria</taxon>
        <taxon>Pseudomonadati</taxon>
        <taxon>Pseudomonadota</taxon>
        <taxon>Gammaproteobacteria</taxon>
        <taxon>Moraxellales</taxon>
        <taxon>Moraxellaceae</taxon>
        <taxon>Acinetobacter</taxon>
        <taxon>Acinetobacter calcoaceticus/baumannii complex</taxon>
    </lineage>
</organism>
<evidence type="ECO:0000313" key="2">
    <source>
        <dbReference type="EMBL" id="EXC05800.1"/>
    </source>
</evidence>
<proteinExistence type="predicted"/>
<dbReference type="InterPro" id="IPR018964">
    <property type="entry name" value="Phage_phiJL001_Gp84_C"/>
</dbReference>
<dbReference type="AlphaFoldDB" id="A0A009QFK4"/>
<evidence type="ECO:0000259" key="1">
    <source>
        <dbReference type="Pfam" id="PF09356"/>
    </source>
</evidence>
<dbReference type="Pfam" id="PF09931">
    <property type="entry name" value="Phage_phiJL001_Gp84_N"/>
    <property type="match status" value="1"/>
</dbReference>
<dbReference type="PATRIC" id="fig|1310607.3.peg.2889"/>
<gene>
    <name evidence="2" type="ORF">J506_2985</name>
</gene>
<sequence length="285" mass="31626">MRQASPKLIALLDADQFIMADLYTITTIQGIEYRYTNYDVHLTVQGKEFRADGPIISREGTSLSLGIEVDNLSITIEATENTKFGDVPIAQAFHNGILDGARFKLERIFMDMNTPTDTSAGTLVLFEGRIVEPELNRYEINASVVSDVENLKLQMPRNLYTPGCLNTLFDSACGLLSADFAVNTSIDTNSTPNRILCDLSQPQGWFTQGVVEFLEGANIGIKRTVRLHEAGSLILTLPLLKMPEIGEAIRVYPGCDKRLETCTNRFNNRSRFRGAPFVPVPETSI</sequence>
<protein>
    <submittedName>
        <fullName evidence="2">Phage conserved hypothetical BR0599 family protein</fullName>
    </submittedName>
</protein>
<dbReference type="InterPro" id="IPR011928">
    <property type="entry name" value="Phage_phiJL001_Gp84"/>
</dbReference>
<feature type="domain" description="Bacteriophage phiJL001 Gp84 C-terminal" evidence="1">
    <location>
        <begin position="204"/>
        <end position="280"/>
    </location>
</feature>
<dbReference type="EMBL" id="JEXD01000031">
    <property type="protein sequence ID" value="EXC05800.1"/>
    <property type="molecule type" value="Genomic_DNA"/>
</dbReference>
<accession>A0A009QFK4</accession>